<protein>
    <submittedName>
        <fullName evidence="1">Uncharacterized protein</fullName>
    </submittedName>
</protein>
<feature type="non-terminal residue" evidence="1">
    <location>
        <position position="65"/>
    </location>
</feature>
<proteinExistence type="predicted"/>
<evidence type="ECO:0000313" key="2">
    <source>
        <dbReference type="Proteomes" id="UP001328107"/>
    </source>
</evidence>
<keyword evidence="2" id="KW-1185">Reference proteome</keyword>
<feature type="non-terminal residue" evidence="1">
    <location>
        <position position="1"/>
    </location>
</feature>
<reference evidence="2" key="1">
    <citation type="submission" date="2022-10" db="EMBL/GenBank/DDBJ databases">
        <title>Genome assembly of Pristionchus species.</title>
        <authorList>
            <person name="Yoshida K."/>
            <person name="Sommer R.J."/>
        </authorList>
    </citation>
    <scope>NUCLEOTIDE SEQUENCE [LARGE SCALE GENOMIC DNA]</scope>
    <source>
        <strain evidence="2">RS5460</strain>
    </source>
</reference>
<sequence>VSLKICKCMGPATETQALHNSRSRGMPPSVRLWTSILHGGSLQKMQYCELHYHPQKYCDSSVCIV</sequence>
<dbReference type="Proteomes" id="UP001328107">
    <property type="component" value="Unassembled WGS sequence"/>
</dbReference>
<dbReference type="AlphaFoldDB" id="A0AAN5CTK8"/>
<dbReference type="EMBL" id="BTRK01000004">
    <property type="protein sequence ID" value="GMR50616.1"/>
    <property type="molecule type" value="Genomic_DNA"/>
</dbReference>
<evidence type="ECO:0000313" key="1">
    <source>
        <dbReference type="EMBL" id="GMR50616.1"/>
    </source>
</evidence>
<name>A0AAN5CTK8_9BILA</name>
<organism evidence="1 2">
    <name type="scientific">Pristionchus mayeri</name>
    <dbReference type="NCBI Taxonomy" id="1317129"/>
    <lineage>
        <taxon>Eukaryota</taxon>
        <taxon>Metazoa</taxon>
        <taxon>Ecdysozoa</taxon>
        <taxon>Nematoda</taxon>
        <taxon>Chromadorea</taxon>
        <taxon>Rhabditida</taxon>
        <taxon>Rhabditina</taxon>
        <taxon>Diplogasteromorpha</taxon>
        <taxon>Diplogasteroidea</taxon>
        <taxon>Neodiplogasteridae</taxon>
        <taxon>Pristionchus</taxon>
    </lineage>
</organism>
<comment type="caution">
    <text evidence="1">The sequence shown here is derived from an EMBL/GenBank/DDBJ whole genome shotgun (WGS) entry which is preliminary data.</text>
</comment>
<accession>A0AAN5CTK8</accession>
<gene>
    <name evidence="1" type="ORF">PMAYCL1PPCAC_20811</name>
</gene>